<gene>
    <name evidence="4" type="ORF">ACFSKX_02985</name>
</gene>
<dbReference type="Gene3D" id="2.60.120.260">
    <property type="entry name" value="Galactose-binding domain-like"/>
    <property type="match status" value="1"/>
</dbReference>
<dbReference type="InterPro" id="IPR005181">
    <property type="entry name" value="SASA"/>
</dbReference>
<sequence length="651" mass="73380">MNRNKNRRWLLPALAALLSAPLQAEVTLPRLISDGMVLQRDTELKIWGRADPGESVSVQFDRETYRTEADDGGNWQLTLPEQPAGGPHSMRIEGDNSIAIDDILIGDVWLASGQSNMEYPLRRILPPYGPSIDLHYTDRIRQFAVPQRYDFKTPQADLDGGRWQRASEQNLPAFSAVGYFFAERLHAQRGVPIGVINASLGGSPAEAWLSEEALKKFPQHYKELQRFKDDALIEHIQREDKARSDRWHNRVDSRDAGLDGGEPAWAAAELDTSDWKTLEVPGYWADTEGEIVNGAVWLRKTFTLPEHLDGQDAMLALGRIVDADTTYINGEKVGNTTYLYPRRRYPVPAELLDTGENTIAIRVINQRGRGGFVADKPYRLRFGHKYIDLRGDWQYRIGTTAEPAPDQTFVRWKPTGLYNGMIHPLLDYPIRGAIWYQGESNVGRAEEYRQLFPTLIRDWRSRWQRDFPFLFVQLTNFLEARNAPGDSDWARLREAQASALALPDTAMAVAIDVGEWNDIHALDKKTVGDRLALAAQQRVYGEDIVGSGPRFESMKIDGDRALLRFSGIGDGLAARGGPLREFALAGEDRQFHWAEAEIVGDRVILHSDAVDDPVAVRYAWADNPENANLYNSAGLPAAPFRTDDWPRDAEH</sequence>
<dbReference type="Proteomes" id="UP001597425">
    <property type="component" value="Unassembled WGS sequence"/>
</dbReference>
<dbReference type="PANTHER" id="PTHR22901:SF0">
    <property type="entry name" value="SIALATE O-ACETYLESTERASE"/>
    <property type="match status" value="1"/>
</dbReference>
<dbReference type="InterPro" id="IPR013783">
    <property type="entry name" value="Ig-like_fold"/>
</dbReference>
<dbReference type="InterPro" id="IPR008979">
    <property type="entry name" value="Galactose-bd-like_sf"/>
</dbReference>
<dbReference type="PANTHER" id="PTHR22901">
    <property type="entry name" value="SIALATE O-ACETYLESTERASE"/>
    <property type="match status" value="1"/>
</dbReference>
<feature type="chain" id="PRO_5046676346" evidence="2">
    <location>
        <begin position="25"/>
        <end position="651"/>
    </location>
</feature>
<evidence type="ECO:0000256" key="1">
    <source>
        <dbReference type="ARBA" id="ARBA00022801"/>
    </source>
</evidence>
<dbReference type="SUPFAM" id="SSF49785">
    <property type="entry name" value="Galactose-binding domain-like"/>
    <property type="match status" value="1"/>
</dbReference>
<dbReference type="RefSeq" id="WP_265720849.1">
    <property type="nucleotide sequence ID" value="NZ_JAPIVK010000006.1"/>
</dbReference>
<comment type="caution">
    <text evidence="4">The sequence shown here is derived from an EMBL/GenBank/DDBJ whole genome shotgun (WGS) entry which is preliminary data.</text>
</comment>
<protein>
    <submittedName>
        <fullName evidence="4">Sialate O-acetylesterase</fullName>
    </submittedName>
</protein>
<dbReference type="SUPFAM" id="SSF52266">
    <property type="entry name" value="SGNH hydrolase"/>
    <property type="match status" value="1"/>
</dbReference>
<accession>A0ABW5EBP4</accession>
<feature type="signal peptide" evidence="2">
    <location>
        <begin position="1"/>
        <end position="24"/>
    </location>
</feature>
<dbReference type="EMBL" id="JBHUJD010000003">
    <property type="protein sequence ID" value="MFD2309370.1"/>
    <property type="molecule type" value="Genomic_DNA"/>
</dbReference>
<keyword evidence="2" id="KW-0732">Signal</keyword>
<evidence type="ECO:0000256" key="2">
    <source>
        <dbReference type="SAM" id="SignalP"/>
    </source>
</evidence>
<keyword evidence="1" id="KW-0378">Hydrolase</keyword>
<evidence type="ECO:0000313" key="4">
    <source>
        <dbReference type="EMBL" id="MFD2309370.1"/>
    </source>
</evidence>
<keyword evidence="5" id="KW-1185">Reference proteome</keyword>
<dbReference type="Gene3D" id="3.40.50.1110">
    <property type="entry name" value="SGNH hydrolase"/>
    <property type="match status" value="1"/>
</dbReference>
<dbReference type="Gene3D" id="2.60.40.10">
    <property type="entry name" value="Immunoglobulins"/>
    <property type="match status" value="1"/>
</dbReference>
<dbReference type="Pfam" id="PF03629">
    <property type="entry name" value="SASA"/>
    <property type="match status" value="1"/>
</dbReference>
<evidence type="ECO:0000313" key="5">
    <source>
        <dbReference type="Proteomes" id="UP001597425"/>
    </source>
</evidence>
<proteinExistence type="predicted"/>
<reference evidence="5" key="1">
    <citation type="journal article" date="2019" name="Int. J. Syst. Evol. Microbiol.">
        <title>The Global Catalogue of Microorganisms (GCM) 10K type strain sequencing project: providing services to taxonomists for standard genome sequencing and annotation.</title>
        <authorList>
            <consortium name="The Broad Institute Genomics Platform"/>
            <consortium name="The Broad Institute Genome Sequencing Center for Infectious Disease"/>
            <person name="Wu L."/>
            <person name="Ma J."/>
        </authorList>
    </citation>
    <scope>NUCLEOTIDE SEQUENCE [LARGE SCALE GENOMIC DNA]</scope>
    <source>
        <strain evidence="5">KCTC 12848</strain>
    </source>
</reference>
<name>A0ABW5EBP4_9GAMM</name>
<feature type="domain" description="Sialate O-acetylesterase" evidence="3">
    <location>
        <begin position="411"/>
        <end position="534"/>
    </location>
</feature>
<dbReference type="InterPro" id="IPR036514">
    <property type="entry name" value="SGNH_hydro_sf"/>
</dbReference>
<organism evidence="4 5">
    <name type="scientific">Microbulbifer halophilus</name>
    <dbReference type="NCBI Taxonomy" id="453963"/>
    <lineage>
        <taxon>Bacteria</taxon>
        <taxon>Pseudomonadati</taxon>
        <taxon>Pseudomonadota</taxon>
        <taxon>Gammaproteobacteria</taxon>
        <taxon>Cellvibrionales</taxon>
        <taxon>Microbulbiferaceae</taxon>
        <taxon>Microbulbifer</taxon>
    </lineage>
</organism>
<evidence type="ECO:0000259" key="3">
    <source>
        <dbReference type="Pfam" id="PF03629"/>
    </source>
</evidence>
<dbReference type="InterPro" id="IPR039329">
    <property type="entry name" value="SIAE"/>
</dbReference>